<proteinExistence type="predicted"/>
<dbReference type="OrthoDB" id="7605610at2"/>
<accession>A0A0F7KY53</accession>
<dbReference type="Proteomes" id="UP000034392">
    <property type="component" value="Chromosome"/>
</dbReference>
<protein>
    <submittedName>
        <fullName evidence="1">Uncharacterized protein</fullName>
    </submittedName>
</protein>
<keyword evidence="2" id="KW-1185">Reference proteome</keyword>
<evidence type="ECO:0000313" key="1">
    <source>
        <dbReference type="EMBL" id="AKH44147.1"/>
    </source>
</evidence>
<reference evidence="1" key="1">
    <citation type="submission" date="2015-05" db="EMBL/GenBank/DDBJ databases">
        <title>The complete genome of Altererythrobacter atlanticus strain 26DY36.</title>
        <authorList>
            <person name="Wu Y.-H."/>
            <person name="Cheng H."/>
            <person name="Wu X.-W."/>
        </authorList>
    </citation>
    <scope>NUCLEOTIDE SEQUENCE [LARGE SCALE GENOMIC DNA]</scope>
    <source>
        <strain evidence="1">26DY36</strain>
    </source>
</reference>
<evidence type="ECO:0000313" key="2">
    <source>
        <dbReference type="Proteomes" id="UP000034392"/>
    </source>
</evidence>
<name>A0A0F7KY53_9SPHN</name>
<sequence length="74" mass="8056">MADNSVVHMGENSPEQVAYRLMGLIARTEGYTLVGMGDAPPREWIIKTFAACLHAVKAPSYPEDAIALLPEKRG</sequence>
<dbReference type="AlphaFoldDB" id="A0A0F7KY53"/>
<dbReference type="RefSeq" id="WP_156320164.1">
    <property type="nucleotide sequence ID" value="NZ_CP011452.2"/>
</dbReference>
<dbReference type="PATRIC" id="fig|1267766.3.peg.3174"/>
<dbReference type="KEGG" id="aay:WYH_03128"/>
<gene>
    <name evidence="1" type="ORF">WYH_03128</name>
</gene>
<organism evidence="1 2">
    <name type="scientific">Croceibacterium atlanticum</name>
    <dbReference type="NCBI Taxonomy" id="1267766"/>
    <lineage>
        <taxon>Bacteria</taxon>
        <taxon>Pseudomonadati</taxon>
        <taxon>Pseudomonadota</taxon>
        <taxon>Alphaproteobacteria</taxon>
        <taxon>Sphingomonadales</taxon>
        <taxon>Erythrobacteraceae</taxon>
        <taxon>Croceibacterium</taxon>
    </lineage>
</organism>
<dbReference type="EMBL" id="CP011452">
    <property type="protein sequence ID" value="AKH44147.1"/>
    <property type="molecule type" value="Genomic_DNA"/>
</dbReference>